<proteinExistence type="predicted"/>
<dbReference type="Proteomes" id="UP000028999">
    <property type="component" value="Unassembled WGS sequence"/>
</dbReference>
<keyword evidence="2" id="KW-1185">Reference proteome</keyword>
<gene>
    <name evidence="1" type="primary">BnaC01g33050D</name>
    <name evidence="1" type="ORF">GSBRNA2T00054322001</name>
</gene>
<accession>A0A078H440</accession>
<evidence type="ECO:0000313" key="2">
    <source>
        <dbReference type="Proteomes" id="UP000028999"/>
    </source>
</evidence>
<reference evidence="1 2" key="1">
    <citation type="journal article" date="2014" name="Science">
        <title>Plant genetics. Early allopolyploid evolution in the post-Neolithic Brassica napus oilseed genome.</title>
        <authorList>
            <person name="Chalhoub B."/>
            <person name="Denoeud F."/>
            <person name="Liu S."/>
            <person name="Parkin I.A."/>
            <person name="Tang H."/>
            <person name="Wang X."/>
            <person name="Chiquet J."/>
            <person name="Belcram H."/>
            <person name="Tong C."/>
            <person name="Samans B."/>
            <person name="Correa M."/>
            <person name="Da Silva C."/>
            <person name="Just J."/>
            <person name="Falentin C."/>
            <person name="Koh C.S."/>
            <person name="Le Clainche I."/>
            <person name="Bernard M."/>
            <person name="Bento P."/>
            <person name="Noel B."/>
            <person name="Labadie K."/>
            <person name="Alberti A."/>
            <person name="Charles M."/>
            <person name="Arnaud D."/>
            <person name="Guo H."/>
            <person name="Daviaud C."/>
            <person name="Alamery S."/>
            <person name="Jabbari K."/>
            <person name="Zhao M."/>
            <person name="Edger P.P."/>
            <person name="Chelaifa H."/>
            <person name="Tack D."/>
            <person name="Lassalle G."/>
            <person name="Mestiri I."/>
            <person name="Schnel N."/>
            <person name="Le Paslier M.C."/>
            <person name="Fan G."/>
            <person name="Renault V."/>
            <person name="Bayer P.E."/>
            <person name="Golicz A.A."/>
            <person name="Manoli S."/>
            <person name="Lee T.H."/>
            <person name="Thi V.H."/>
            <person name="Chalabi S."/>
            <person name="Hu Q."/>
            <person name="Fan C."/>
            <person name="Tollenaere R."/>
            <person name="Lu Y."/>
            <person name="Battail C."/>
            <person name="Shen J."/>
            <person name="Sidebottom C.H."/>
            <person name="Wang X."/>
            <person name="Canaguier A."/>
            <person name="Chauveau A."/>
            <person name="Berard A."/>
            <person name="Deniot G."/>
            <person name="Guan M."/>
            <person name="Liu Z."/>
            <person name="Sun F."/>
            <person name="Lim Y.P."/>
            <person name="Lyons E."/>
            <person name="Town C.D."/>
            <person name="Bancroft I."/>
            <person name="Wang X."/>
            <person name="Meng J."/>
            <person name="Ma J."/>
            <person name="Pires J.C."/>
            <person name="King G.J."/>
            <person name="Brunel D."/>
            <person name="Delourme R."/>
            <person name="Renard M."/>
            <person name="Aury J.M."/>
            <person name="Adams K.L."/>
            <person name="Batley J."/>
            <person name="Snowdon R.J."/>
            <person name="Tost J."/>
            <person name="Edwards D."/>
            <person name="Zhou Y."/>
            <person name="Hua W."/>
            <person name="Sharpe A.G."/>
            <person name="Paterson A.H."/>
            <person name="Guan C."/>
            <person name="Wincker P."/>
        </authorList>
    </citation>
    <scope>NUCLEOTIDE SEQUENCE [LARGE SCALE GENOMIC DNA]</scope>
    <source>
        <strain evidence="2">cv. Darmor-bzh</strain>
    </source>
</reference>
<organism evidence="1 2">
    <name type="scientific">Brassica napus</name>
    <name type="common">Rape</name>
    <dbReference type="NCBI Taxonomy" id="3708"/>
    <lineage>
        <taxon>Eukaryota</taxon>
        <taxon>Viridiplantae</taxon>
        <taxon>Streptophyta</taxon>
        <taxon>Embryophyta</taxon>
        <taxon>Tracheophyta</taxon>
        <taxon>Spermatophyta</taxon>
        <taxon>Magnoliopsida</taxon>
        <taxon>eudicotyledons</taxon>
        <taxon>Gunneridae</taxon>
        <taxon>Pentapetalae</taxon>
        <taxon>rosids</taxon>
        <taxon>malvids</taxon>
        <taxon>Brassicales</taxon>
        <taxon>Brassicaceae</taxon>
        <taxon>Brassiceae</taxon>
        <taxon>Brassica</taxon>
    </lineage>
</organism>
<protein>
    <submittedName>
        <fullName evidence="1">BnaC01g33050D protein</fullName>
    </submittedName>
</protein>
<evidence type="ECO:0000313" key="1">
    <source>
        <dbReference type="EMBL" id="CDY33420.1"/>
    </source>
</evidence>
<dbReference type="PaxDb" id="3708-A0A078H440"/>
<dbReference type="Gramene" id="CDY33420">
    <property type="protein sequence ID" value="CDY33420"/>
    <property type="gene ID" value="GSBRNA2T00054322001"/>
</dbReference>
<name>A0A078H440_BRANA</name>
<sequence>MLRDDNIRNSCSINASLIMAVLDQTTDRRFASIICPPKEKLSWISRKEKEKLLDLFQRT</sequence>
<dbReference type="AlphaFoldDB" id="A0A078H440"/>
<dbReference type="EMBL" id="LK032314">
    <property type="protein sequence ID" value="CDY33420.1"/>
    <property type="molecule type" value="Genomic_DNA"/>
</dbReference>